<evidence type="ECO:0000313" key="6">
    <source>
        <dbReference type="Proteomes" id="UP000285875"/>
    </source>
</evidence>
<reference evidence="6" key="1">
    <citation type="submission" date="2017-12" db="EMBL/GenBank/DDBJ databases">
        <title>Whole genome sequencing of Acidipropionibacterium jensenii strains JS279 and JS280.</title>
        <authorList>
            <person name="Deptula P."/>
            <person name="Laine P."/>
            <person name="Smolander O.-P."/>
            <person name="Paulin L."/>
            <person name="Auvinen P."/>
            <person name="Varmanen P."/>
        </authorList>
    </citation>
    <scope>NUCLEOTIDE SEQUENCE [LARGE SCALE GENOMIC DNA]</scope>
    <source>
        <strain evidence="6">JS280</strain>
    </source>
</reference>
<keyword evidence="2" id="KW-0813">Transport</keyword>
<dbReference type="KEGG" id="aji:C0Z10_10505"/>
<protein>
    <submittedName>
        <fullName evidence="5">Glycine/betaine ABC transporter substrate-binding protein</fullName>
    </submittedName>
</protein>
<dbReference type="GeneID" id="82883895"/>
<dbReference type="Pfam" id="PF04069">
    <property type="entry name" value="OpuAC"/>
    <property type="match status" value="1"/>
</dbReference>
<proteinExistence type="predicted"/>
<dbReference type="AlphaFoldDB" id="A0A3T0S175"/>
<sequence>MVRKNLVALTAFISAAALALSGCGASNSGTGSAHPGGSDAPSSTVDKKWADCTPGAGAKDVTGMKKDDDRTITIAAFNGWDESFATAHMLKYGLEKDGYSVSVKSFDAGPAYTGMAAGDVDLITDTWLPLTHADYIKKYGSKLESLGCWYDNARLTIAVNKDSPATSIEDLKSMGKEYDNTLYGIEAGAGETKVVKDTMIPAYGLQSTTFKVSSTPAMLAQLKKATSSGQNIAVTLWRPHWAYSAFPVRDLKDPKGAMGGAENIYTFARSGFGSDSPKAAQLARNLAFSDEDLASLENVMFSDTEYAGKDNDKAVAQWAEDHPEWIKKWEQGTLSAGQG</sequence>
<dbReference type="RefSeq" id="WP_027586547.1">
    <property type="nucleotide sequence ID" value="NZ_CP025570.1"/>
</dbReference>
<dbReference type="GO" id="GO:0043190">
    <property type="term" value="C:ATP-binding cassette (ABC) transporter complex"/>
    <property type="evidence" value="ECO:0007669"/>
    <property type="project" value="InterPro"/>
</dbReference>
<dbReference type="InterPro" id="IPR007210">
    <property type="entry name" value="ABC_Gly_betaine_transp_sub-bd"/>
</dbReference>
<dbReference type="PROSITE" id="PS51257">
    <property type="entry name" value="PROKAR_LIPOPROTEIN"/>
    <property type="match status" value="1"/>
</dbReference>
<keyword evidence="3" id="KW-1003">Cell membrane</keyword>
<evidence type="ECO:0000256" key="2">
    <source>
        <dbReference type="ARBA" id="ARBA00022448"/>
    </source>
</evidence>
<dbReference type="Gene3D" id="3.40.190.100">
    <property type="entry name" value="Glycine betaine-binding periplasmic protein, domain 2"/>
    <property type="match status" value="1"/>
</dbReference>
<evidence type="ECO:0000313" key="5">
    <source>
        <dbReference type="EMBL" id="AZZ40109.1"/>
    </source>
</evidence>
<dbReference type="SUPFAM" id="SSF53850">
    <property type="entry name" value="Periplasmic binding protein-like II"/>
    <property type="match status" value="1"/>
</dbReference>
<dbReference type="PANTHER" id="PTHR47737">
    <property type="entry name" value="GLYCINE BETAINE/PROLINE BETAINE TRANSPORT SYSTEM PERMEASE PROTEIN PROW"/>
    <property type="match status" value="1"/>
</dbReference>
<evidence type="ECO:0000256" key="4">
    <source>
        <dbReference type="ARBA" id="ARBA00023136"/>
    </source>
</evidence>
<dbReference type="EMBL" id="CP025570">
    <property type="protein sequence ID" value="AZZ40109.1"/>
    <property type="molecule type" value="Genomic_DNA"/>
</dbReference>
<keyword evidence="4" id="KW-0472">Membrane</keyword>
<dbReference type="GO" id="GO:0005275">
    <property type="term" value="F:amine transmembrane transporter activity"/>
    <property type="evidence" value="ECO:0007669"/>
    <property type="project" value="TreeGrafter"/>
</dbReference>
<name>A0A3T0S175_9ACTN</name>
<comment type="subcellular location">
    <subcellularLocation>
        <location evidence="1">Cell membrane</location>
    </subcellularLocation>
</comment>
<dbReference type="GO" id="GO:0015226">
    <property type="term" value="F:carnitine transmembrane transporter activity"/>
    <property type="evidence" value="ECO:0007669"/>
    <property type="project" value="TreeGrafter"/>
</dbReference>
<gene>
    <name evidence="5" type="ORF">C0Z10_10505</name>
</gene>
<dbReference type="CDD" id="cd13639">
    <property type="entry name" value="PBP2_OpuAC_like"/>
    <property type="match status" value="1"/>
</dbReference>
<dbReference type="GO" id="GO:0015871">
    <property type="term" value="P:choline transport"/>
    <property type="evidence" value="ECO:0007669"/>
    <property type="project" value="TreeGrafter"/>
</dbReference>
<dbReference type="PANTHER" id="PTHR47737:SF1">
    <property type="entry name" value="GLYCINE BETAINE_PROLINE BETAINE TRANSPORT SYSTEM PERMEASE PROTEIN PROW"/>
    <property type="match status" value="1"/>
</dbReference>
<evidence type="ECO:0000256" key="3">
    <source>
        <dbReference type="ARBA" id="ARBA00022475"/>
    </source>
</evidence>
<dbReference type="Proteomes" id="UP000285875">
    <property type="component" value="Chromosome"/>
</dbReference>
<accession>A0A3T0S175</accession>
<dbReference type="GO" id="GO:0031460">
    <property type="term" value="P:glycine betaine transport"/>
    <property type="evidence" value="ECO:0007669"/>
    <property type="project" value="TreeGrafter"/>
</dbReference>
<evidence type="ECO:0000256" key="1">
    <source>
        <dbReference type="ARBA" id="ARBA00004236"/>
    </source>
</evidence>
<organism evidence="5 6">
    <name type="scientific">Acidipropionibacterium jensenii</name>
    <dbReference type="NCBI Taxonomy" id="1749"/>
    <lineage>
        <taxon>Bacteria</taxon>
        <taxon>Bacillati</taxon>
        <taxon>Actinomycetota</taxon>
        <taxon>Actinomycetes</taxon>
        <taxon>Propionibacteriales</taxon>
        <taxon>Propionibacteriaceae</taxon>
        <taxon>Acidipropionibacterium</taxon>
    </lineage>
</organism>
<dbReference type="Gene3D" id="3.10.105.10">
    <property type="entry name" value="Dipeptide-binding Protein, Domain 3"/>
    <property type="match status" value="2"/>
</dbReference>